<feature type="transmembrane region" description="Helical" evidence="7">
    <location>
        <begin position="208"/>
        <end position="230"/>
    </location>
</feature>
<comment type="catalytic activity">
    <reaction evidence="7">
        <text>L-cysteinyl-[protein] + hexadecanoyl-CoA = S-hexadecanoyl-L-cysteinyl-[protein] + CoA</text>
        <dbReference type="Rhea" id="RHEA:36683"/>
        <dbReference type="Rhea" id="RHEA-COMP:10131"/>
        <dbReference type="Rhea" id="RHEA-COMP:11032"/>
        <dbReference type="ChEBI" id="CHEBI:29950"/>
        <dbReference type="ChEBI" id="CHEBI:57287"/>
        <dbReference type="ChEBI" id="CHEBI:57379"/>
        <dbReference type="ChEBI" id="CHEBI:74151"/>
        <dbReference type="EC" id="2.3.1.225"/>
    </reaction>
</comment>
<evidence type="ECO:0000256" key="2">
    <source>
        <dbReference type="ARBA" id="ARBA00022679"/>
    </source>
</evidence>
<comment type="domain">
    <text evidence="7">The DHHC domain is required for palmitoyltransferase activity.</text>
</comment>
<keyword evidence="5 7" id="KW-0472">Membrane</keyword>
<reference evidence="9 10" key="1">
    <citation type="submission" date="2023-03" db="EMBL/GenBank/DDBJ databases">
        <title>Genome insight into feeding habits of ladybird beetles.</title>
        <authorList>
            <person name="Li H.-S."/>
            <person name="Huang Y.-H."/>
            <person name="Pang H."/>
        </authorList>
    </citation>
    <scope>NUCLEOTIDE SEQUENCE [LARGE SCALE GENOMIC DNA]</scope>
    <source>
        <strain evidence="9">SYSU_2023b</strain>
        <tissue evidence="9">Whole body</tissue>
    </source>
</reference>
<dbReference type="GO" id="GO:0019706">
    <property type="term" value="F:protein-cysteine S-palmitoyltransferase activity"/>
    <property type="evidence" value="ECO:0007669"/>
    <property type="project" value="UniProtKB-EC"/>
</dbReference>
<dbReference type="Pfam" id="PF01529">
    <property type="entry name" value="DHHC"/>
    <property type="match status" value="1"/>
</dbReference>
<proteinExistence type="inferred from homology"/>
<sequence length="302" mass="35317">MQPNSVKKRENSLWTYFAYFSWIPVLLVSGIFAWSVYISIIVISRRPDEVLGIFSIIVFVTIFFMIFWSFLCLIYSTSSIIPEEFKLWTPTIKEQSEAGTLKKNRVILKDFAKNLPLKTTNSDGSIRYCEKCKHIKPDRCHHCSSCRTCILKMDHHCPWIYNCVSFSNYKFFFLFLFYSILGCLYIIYTTFSDGYNISNISELHGDDFQIVTLFYMAMLLCVGATLLLLYHFCLLMKNQTTVERIQKPVFKSNLSIESYNIGVKNNFLEVFGNNVILWWFPIFTAKGDGIHFPVRYKQTPDI</sequence>
<feature type="transmembrane region" description="Helical" evidence="7">
    <location>
        <begin position="16"/>
        <end position="44"/>
    </location>
</feature>
<organism evidence="9 10">
    <name type="scientific">Henosepilachna vigintioctopunctata</name>
    <dbReference type="NCBI Taxonomy" id="420089"/>
    <lineage>
        <taxon>Eukaryota</taxon>
        <taxon>Metazoa</taxon>
        <taxon>Ecdysozoa</taxon>
        <taxon>Arthropoda</taxon>
        <taxon>Hexapoda</taxon>
        <taxon>Insecta</taxon>
        <taxon>Pterygota</taxon>
        <taxon>Neoptera</taxon>
        <taxon>Endopterygota</taxon>
        <taxon>Coleoptera</taxon>
        <taxon>Polyphaga</taxon>
        <taxon>Cucujiformia</taxon>
        <taxon>Coccinelloidea</taxon>
        <taxon>Coccinellidae</taxon>
        <taxon>Epilachninae</taxon>
        <taxon>Epilachnini</taxon>
        <taxon>Henosepilachna</taxon>
    </lineage>
</organism>
<keyword evidence="4 7" id="KW-1133">Transmembrane helix</keyword>
<feature type="transmembrane region" description="Helical" evidence="7">
    <location>
        <begin position="171"/>
        <end position="188"/>
    </location>
</feature>
<evidence type="ECO:0000256" key="3">
    <source>
        <dbReference type="ARBA" id="ARBA00022692"/>
    </source>
</evidence>
<comment type="similarity">
    <text evidence="7">Belongs to the DHHC palmitoyltransferase family.</text>
</comment>
<gene>
    <name evidence="9" type="ORF">WA026_003105</name>
</gene>
<dbReference type="PANTHER" id="PTHR12246">
    <property type="entry name" value="PALMITOYLTRANSFERASE ZDHHC16"/>
    <property type="match status" value="1"/>
</dbReference>
<dbReference type="PROSITE" id="PS50216">
    <property type="entry name" value="DHHC"/>
    <property type="match status" value="1"/>
</dbReference>
<dbReference type="GO" id="GO:0016020">
    <property type="term" value="C:membrane"/>
    <property type="evidence" value="ECO:0007669"/>
    <property type="project" value="UniProtKB-SubCell"/>
</dbReference>
<evidence type="ECO:0000259" key="8">
    <source>
        <dbReference type="Pfam" id="PF01529"/>
    </source>
</evidence>
<comment type="caution">
    <text evidence="9">The sequence shown here is derived from an EMBL/GenBank/DDBJ whole genome shotgun (WGS) entry which is preliminary data.</text>
</comment>
<dbReference type="Proteomes" id="UP001431783">
    <property type="component" value="Unassembled WGS sequence"/>
</dbReference>
<evidence type="ECO:0000256" key="1">
    <source>
        <dbReference type="ARBA" id="ARBA00004141"/>
    </source>
</evidence>
<keyword evidence="2 7" id="KW-0808">Transferase</keyword>
<dbReference type="InterPro" id="IPR001594">
    <property type="entry name" value="Palmitoyltrfase_DHHC"/>
</dbReference>
<dbReference type="AlphaFoldDB" id="A0AAW1TIZ0"/>
<feature type="domain" description="Palmitoyltransferase DHHC" evidence="8">
    <location>
        <begin position="126"/>
        <end position="247"/>
    </location>
</feature>
<evidence type="ECO:0000313" key="9">
    <source>
        <dbReference type="EMBL" id="KAK9869348.1"/>
    </source>
</evidence>
<evidence type="ECO:0000313" key="10">
    <source>
        <dbReference type="Proteomes" id="UP001431783"/>
    </source>
</evidence>
<evidence type="ECO:0000256" key="4">
    <source>
        <dbReference type="ARBA" id="ARBA00022989"/>
    </source>
</evidence>
<keyword evidence="3 7" id="KW-0812">Transmembrane</keyword>
<keyword evidence="10" id="KW-1185">Reference proteome</keyword>
<name>A0AAW1TIZ0_9CUCU</name>
<protein>
    <recommendedName>
        <fullName evidence="7">Palmitoyltransferase</fullName>
        <ecNumber evidence="7">2.3.1.225</ecNumber>
    </recommendedName>
</protein>
<dbReference type="EC" id="2.3.1.225" evidence="7"/>
<keyword evidence="6 7" id="KW-0012">Acyltransferase</keyword>
<evidence type="ECO:0000256" key="6">
    <source>
        <dbReference type="ARBA" id="ARBA00023315"/>
    </source>
</evidence>
<evidence type="ECO:0000256" key="5">
    <source>
        <dbReference type="ARBA" id="ARBA00023136"/>
    </source>
</evidence>
<accession>A0AAW1TIZ0</accession>
<feature type="transmembrane region" description="Helical" evidence="7">
    <location>
        <begin position="50"/>
        <end position="76"/>
    </location>
</feature>
<dbReference type="EMBL" id="JARQZJ010000001">
    <property type="protein sequence ID" value="KAK9869348.1"/>
    <property type="molecule type" value="Genomic_DNA"/>
</dbReference>
<evidence type="ECO:0000256" key="7">
    <source>
        <dbReference type="RuleBase" id="RU079119"/>
    </source>
</evidence>
<dbReference type="InterPro" id="IPR039859">
    <property type="entry name" value="PFA4/ZDH16/20/ERF2-like"/>
</dbReference>
<comment type="subcellular location">
    <subcellularLocation>
        <location evidence="1">Membrane</location>
        <topology evidence="1">Multi-pass membrane protein</topology>
    </subcellularLocation>
</comment>